<sequence length="62" mass="6913">MPSAPPGTAFTEYGRIAETEHLLRVVDPVDDIYRRQVHRPAHGAEIPPQTRRGPPIRRTGTA</sequence>
<protein>
    <submittedName>
        <fullName evidence="2">Uncharacterized protein</fullName>
    </submittedName>
</protein>
<dbReference type="AlphaFoldDB" id="A0A499UM99"/>
<gene>
    <name evidence="2" type="ORF">SSPO_009870</name>
</gene>
<accession>A0A499UM99</accession>
<dbReference type="EMBL" id="AP019620">
    <property type="protein sequence ID" value="BBJ38269.1"/>
    <property type="molecule type" value="Genomic_DNA"/>
</dbReference>
<organism evidence="2 3">
    <name type="scientific">Streptomyces antimycoticus</name>
    <dbReference type="NCBI Taxonomy" id="68175"/>
    <lineage>
        <taxon>Bacteria</taxon>
        <taxon>Bacillati</taxon>
        <taxon>Actinomycetota</taxon>
        <taxon>Actinomycetes</taxon>
        <taxon>Kitasatosporales</taxon>
        <taxon>Streptomycetaceae</taxon>
        <taxon>Streptomyces</taxon>
        <taxon>Streptomyces violaceusniger group</taxon>
    </lineage>
</organism>
<dbReference type="Proteomes" id="UP000463951">
    <property type="component" value="Chromosome"/>
</dbReference>
<evidence type="ECO:0000313" key="3">
    <source>
        <dbReference type="Proteomes" id="UP000463951"/>
    </source>
</evidence>
<evidence type="ECO:0000256" key="1">
    <source>
        <dbReference type="SAM" id="MobiDB-lite"/>
    </source>
</evidence>
<evidence type="ECO:0000313" key="2">
    <source>
        <dbReference type="EMBL" id="BBJ38269.1"/>
    </source>
</evidence>
<reference evidence="2 3" key="1">
    <citation type="journal article" date="2020" name="Int. J. Syst. Evol. Microbiol.">
        <title>Reclassification of Streptomyces castelarensis and Streptomyces sporoclivatus as later heterotypic synonyms of Streptomyces antimycoticus.</title>
        <authorList>
            <person name="Komaki H."/>
            <person name="Tamura T."/>
        </authorList>
    </citation>
    <scope>NUCLEOTIDE SEQUENCE [LARGE SCALE GENOMIC DNA]</scope>
    <source>
        <strain evidence="2 3">NBRC 100767</strain>
    </source>
</reference>
<feature type="region of interest" description="Disordered" evidence="1">
    <location>
        <begin position="37"/>
        <end position="62"/>
    </location>
</feature>
<proteinExistence type="predicted"/>
<feature type="compositionally biased region" description="Low complexity" evidence="1">
    <location>
        <begin position="46"/>
        <end position="62"/>
    </location>
</feature>
<name>A0A499UM99_9ACTN</name>